<reference evidence="3 4" key="1">
    <citation type="submission" date="2021-07" db="EMBL/GenBank/DDBJ databases">
        <title>Alteriqipengyuania abyssalis NZ-12B nov, sp.nov isolated from deep sea sponge in pacific ocean.</title>
        <authorList>
            <person name="Tareen S."/>
            <person name="Wink J."/>
        </authorList>
    </citation>
    <scope>NUCLEOTIDE SEQUENCE [LARGE SCALE GENOMIC DNA]</scope>
    <source>
        <strain evidence="3 4">NZ-12B</strain>
    </source>
</reference>
<comment type="caution">
    <text evidence="3">The sequence shown here is derived from an EMBL/GenBank/DDBJ whole genome shotgun (WGS) entry which is preliminary data.</text>
</comment>
<dbReference type="InterPro" id="IPR001173">
    <property type="entry name" value="Glyco_trans_2-like"/>
</dbReference>
<evidence type="ECO:0000259" key="2">
    <source>
        <dbReference type="Pfam" id="PF00535"/>
    </source>
</evidence>
<dbReference type="Pfam" id="PF00535">
    <property type="entry name" value="Glycos_transf_2"/>
    <property type="match status" value="1"/>
</dbReference>
<feature type="transmembrane region" description="Helical" evidence="1">
    <location>
        <begin position="234"/>
        <end position="258"/>
    </location>
</feature>
<keyword evidence="4" id="KW-1185">Reference proteome</keyword>
<organism evidence="3 4">
    <name type="scientific">Alteriqipengyuania abyssalis</name>
    <dbReference type="NCBI Taxonomy" id="2860200"/>
    <lineage>
        <taxon>Bacteria</taxon>
        <taxon>Pseudomonadati</taxon>
        <taxon>Pseudomonadota</taxon>
        <taxon>Alphaproteobacteria</taxon>
        <taxon>Sphingomonadales</taxon>
        <taxon>Erythrobacteraceae</taxon>
        <taxon>Alteriqipengyuania</taxon>
    </lineage>
</organism>
<accession>A0ABS7PG92</accession>
<dbReference type="PANTHER" id="PTHR48090">
    <property type="entry name" value="UNDECAPRENYL-PHOSPHATE 4-DEOXY-4-FORMAMIDO-L-ARABINOSE TRANSFERASE-RELATED"/>
    <property type="match status" value="1"/>
</dbReference>
<evidence type="ECO:0000256" key="1">
    <source>
        <dbReference type="SAM" id="Phobius"/>
    </source>
</evidence>
<dbReference type="Proteomes" id="UP000759298">
    <property type="component" value="Unassembled WGS sequence"/>
</dbReference>
<sequence>MKLIIQIPCYNEEETLGEALSDLPREVPGIDVVEWLIINDGSTDRTVEVAKAHGVDHIVDLPVNMGLAHGFMAGVQRGLAEGADIIINTDADNQYDASDIPQLVEPILKGQAQYVIGARPIPDIEHFSSTKRFLQKLGSRVVQIVSGTDIADAPSGFRALSREVALRINVFDSYTYTLESIIQAGLSDFRIVSVPVGVNGETRPSRLVRSIRDYVRRSMMSILRSFFVYKPGKTFFLLSLLPALLGTGLMIRWLVLFYMGTERAHVPSLVVAAVLLIATLIFWVAGLLGELFAINRRLLQDLQYMKRKELADAHLHLRDREPPAPPPAG</sequence>
<dbReference type="SUPFAM" id="SSF53448">
    <property type="entry name" value="Nucleotide-diphospho-sugar transferases"/>
    <property type="match status" value="1"/>
</dbReference>
<dbReference type="EMBL" id="JAHWXP010000003">
    <property type="protein sequence ID" value="MBY8337722.1"/>
    <property type="molecule type" value="Genomic_DNA"/>
</dbReference>
<evidence type="ECO:0000313" key="4">
    <source>
        <dbReference type="Proteomes" id="UP000759298"/>
    </source>
</evidence>
<dbReference type="InterPro" id="IPR050256">
    <property type="entry name" value="Glycosyltransferase_2"/>
</dbReference>
<proteinExistence type="predicted"/>
<keyword evidence="1" id="KW-0472">Membrane</keyword>
<dbReference type="Gene3D" id="3.90.550.10">
    <property type="entry name" value="Spore Coat Polysaccharide Biosynthesis Protein SpsA, Chain A"/>
    <property type="match status" value="1"/>
</dbReference>
<feature type="domain" description="Glycosyltransferase 2-like" evidence="2">
    <location>
        <begin position="7"/>
        <end position="165"/>
    </location>
</feature>
<keyword evidence="1" id="KW-0812">Transmembrane</keyword>
<dbReference type="PANTHER" id="PTHR48090:SF7">
    <property type="entry name" value="RFBJ PROTEIN"/>
    <property type="match status" value="1"/>
</dbReference>
<gene>
    <name evidence="3" type="ORF">KYN89_11780</name>
</gene>
<feature type="transmembrane region" description="Helical" evidence="1">
    <location>
        <begin position="270"/>
        <end position="294"/>
    </location>
</feature>
<protein>
    <submittedName>
        <fullName evidence="3">Glycosyltransferase family 2 protein</fullName>
    </submittedName>
</protein>
<keyword evidence="1" id="KW-1133">Transmembrane helix</keyword>
<evidence type="ECO:0000313" key="3">
    <source>
        <dbReference type="EMBL" id="MBY8337722.1"/>
    </source>
</evidence>
<dbReference type="CDD" id="cd04179">
    <property type="entry name" value="DPM_DPG-synthase_like"/>
    <property type="match status" value="1"/>
</dbReference>
<name>A0ABS7PG92_9SPHN</name>
<dbReference type="InterPro" id="IPR029044">
    <property type="entry name" value="Nucleotide-diphossugar_trans"/>
</dbReference>
<dbReference type="RefSeq" id="WP_222825237.1">
    <property type="nucleotide sequence ID" value="NZ_JAHWXP010000003.1"/>
</dbReference>